<dbReference type="Proteomes" id="UP000036987">
    <property type="component" value="Unassembled WGS sequence"/>
</dbReference>
<dbReference type="GO" id="GO:0005576">
    <property type="term" value="C:extracellular region"/>
    <property type="evidence" value="ECO:0007669"/>
    <property type="project" value="UniProtKB-SubCell"/>
</dbReference>
<dbReference type="InterPro" id="IPR001087">
    <property type="entry name" value="GDSL"/>
</dbReference>
<gene>
    <name evidence="9" type="ORF">ZOSMA_76G00840</name>
</gene>
<feature type="signal peptide" evidence="8">
    <location>
        <begin position="1"/>
        <end position="23"/>
    </location>
</feature>
<dbReference type="Pfam" id="PF00657">
    <property type="entry name" value="Lipase_GDSL"/>
    <property type="match status" value="1"/>
</dbReference>
<evidence type="ECO:0000313" key="10">
    <source>
        <dbReference type="Proteomes" id="UP000036987"/>
    </source>
</evidence>
<dbReference type="PANTHER" id="PTHR45650:SF3">
    <property type="entry name" value="OS01G0748500 PROTEIN"/>
    <property type="match status" value="1"/>
</dbReference>
<dbReference type="GO" id="GO:0016788">
    <property type="term" value="F:hydrolase activity, acting on ester bonds"/>
    <property type="evidence" value="ECO:0007669"/>
    <property type="project" value="InterPro"/>
</dbReference>
<dbReference type="EMBL" id="LFYR01001927">
    <property type="protein sequence ID" value="KMZ58529.1"/>
    <property type="molecule type" value="Genomic_DNA"/>
</dbReference>
<comment type="similarity">
    <text evidence="2">Belongs to the 'GDSL' lipolytic enzyme family.</text>
</comment>
<accession>A0A0K9NP23</accession>
<evidence type="ECO:0000256" key="7">
    <source>
        <dbReference type="ARBA" id="ARBA00023098"/>
    </source>
</evidence>
<keyword evidence="4 8" id="KW-0732">Signal</keyword>
<dbReference type="OrthoDB" id="1600564at2759"/>
<keyword evidence="7" id="KW-0443">Lipid metabolism</keyword>
<keyword evidence="10" id="KW-1185">Reference proteome</keyword>
<dbReference type="InterPro" id="IPR036514">
    <property type="entry name" value="SGNH_hydro_sf"/>
</dbReference>
<keyword evidence="3" id="KW-0964">Secreted</keyword>
<dbReference type="OMA" id="HPYDIRT"/>
<organism evidence="9 10">
    <name type="scientific">Zostera marina</name>
    <name type="common">Eelgrass</name>
    <dbReference type="NCBI Taxonomy" id="29655"/>
    <lineage>
        <taxon>Eukaryota</taxon>
        <taxon>Viridiplantae</taxon>
        <taxon>Streptophyta</taxon>
        <taxon>Embryophyta</taxon>
        <taxon>Tracheophyta</taxon>
        <taxon>Spermatophyta</taxon>
        <taxon>Magnoliopsida</taxon>
        <taxon>Liliopsida</taxon>
        <taxon>Zosteraceae</taxon>
        <taxon>Zostera</taxon>
    </lineage>
</organism>
<feature type="chain" id="PRO_5005527063" evidence="8">
    <location>
        <begin position="24"/>
        <end position="362"/>
    </location>
</feature>
<proteinExistence type="inferred from homology"/>
<protein>
    <submittedName>
        <fullName evidence="9">GDSL esterase/lipase</fullName>
    </submittedName>
</protein>
<name>A0A0K9NP23_ZOSMR</name>
<dbReference type="AlphaFoldDB" id="A0A0K9NP23"/>
<dbReference type="PANTHER" id="PTHR45650">
    <property type="entry name" value="GDSL-LIKE LIPASE/ACYLHYDROLASE-RELATED"/>
    <property type="match status" value="1"/>
</dbReference>
<comment type="caution">
    <text evidence="9">The sequence shown here is derived from an EMBL/GenBank/DDBJ whole genome shotgun (WGS) entry which is preliminary data.</text>
</comment>
<comment type="subcellular location">
    <subcellularLocation>
        <location evidence="1">Secreted</location>
    </subcellularLocation>
</comment>
<evidence type="ECO:0000256" key="6">
    <source>
        <dbReference type="ARBA" id="ARBA00022963"/>
    </source>
</evidence>
<dbReference type="SUPFAM" id="SSF52266">
    <property type="entry name" value="SGNH hydrolase"/>
    <property type="match status" value="1"/>
</dbReference>
<dbReference type="STRING" id="29655.A0A0K9NP23"/>
<evidence type="ECO:0000256" key="8">
    <source>
        <dbReference type="SAM" id="SignalP"/>
    </source>
</evidence>
<dbReference type="CDD" id="cd01837">
    <property type="entry name" value="SGNH_plant_lipase_like"/>
    <property type="match status" value="1"/>
</dbReference>
<sequence length="362" mass="39702">MRVLEWLALLVVCVTFLPESVRSEPLVPCFFVFGDSLVDNGNNNIIVSMARANYAPYGIDFPLGPTGRFSNGLTTVDVIAQLLGFENYIPPHSQASGSSLLSGVNYASAAAGIRGETGRQLGARIDFTEQLRNYKNTVSQLVNILGSEESAAEHLSQCIYYVGMGSNDYLNNYFMPENYDTSNRYTPEQYADALANQYRQQLKTLYSYGARKVAVIGVGLVGCSPNKLASGSNDGITCVGKVNNAISFLNKRLTTLVADFNNKLEGSKFTLIDTFNMLGDILRNPGAHGFTNSNAGCCGVGRNRGQITCLPFQIPCTNRNQYLFWDAFHPTEAANIVFGKISYIDSSNRYCHPYDIRTLALL</sequence>
<keyword evidence="5" id="KW-0378">Hydrolase</keyword>
<evidence type="ECO:0000256" key="3">
    <source>
        <dbReference type="ARBA" id="ARBA00022525"/>
    </source>
</evidence>
<dbReference type="Gene3D" id="3.40.50.1110">
    <property type="entry name" value="SGNH hydrolase"/>
    <property type="match status" value="1"/>
</dbReference>
<keyword evidence="6" id="KW-0442">Lipid degradation</keyword>
<reference evidence="10" key="1">
    <citation type="journal article" date="2016" name="Nature">
        <title>The genome of the seagrass Zostera marina reveals angiosperm adaptation to the sea.</title>
        <authorList>
            <person name="Olsen J.L."/>
            <person name="Rouze P."/>
            <person name="Verhelst B."/>
            <person name="Lin Y.-C."/>
            <person name="Bayer T."/>
            <person name="Collen J."/>
            <person name="Dattolo E."/>
            <person name="De Paoli E."/>
            <person name="Dittami S."/>
            <person name="Maumus F."/>
            <person name="Michel G."/>
            <person name="Kersting A."/>
            <person name="Lauritano C."/>
            <person name="Lohaus R."/>
            <person name="Toepel M."/>
            <person name="Tonon T."/>
            <person name="Vanneste K."/>
            <person name="Amirebrahimi M."/>
            <person name="Brakel J."/>
            <person name="Bostroem C."/>
            <person name="Chovatia M."/>
            <person name="Grimwood J."/>
            <person name="Jenkins J.W."/>
            <person name="Jueterbock A."/>
            <person name="Mraz A."/>
            <person name="Stam W.T."/>
            <person name="Tice H."/>
            <person name="Bornberg-Bauer E."/>
            <person name="Green P.J."/>
            <person name="Pearson G.A."/>
            <person name="Procaccini G."/>
            <person name="Duarte C.M."/>
            <person name="Schmutz J."/>
            <person name="Reusch T.B.H."/>
            <person name="Van de Peer Y."/>
        </authorList>
    </citation>
    <scope>NUCLEOTIDE SEQUENCE [LARGE SCALE GENOMIC DNA]</scope>
    <source>
        <strain evidence="10">cv. Finnish</strain>
    </source>
</reference>
<evidence type="ECO:0000256" key="5">
    <source>
        <dbReference type="ARBA" id="ARBA00022801"/>
    </source>
</evidence>
<evidence type="ECO:0000256" key="1">
    <source>
        <dbReference type="ARBA" id="ARBA00004613"/>
    </source>
</evidence>
<evidence type="ECO:0000313" key="9">
    <source>
        <dbReference type="EMBL" id="KMZ58529.1"/>
    </source>
</evidence>
<dbReference type="InterPro" id="IPR035669">
    <property type="entry name" value="SGNH_plant_lipase-like"/>
</dbReference>
<evidence type="ECO:0000256" key="2">
    <source>
        <dbReference type="ARBA" id="ARBA00008668"/>
    </source>
</evidence>
<dbReference type="InterPro" id="IPR051238">
    <property type="entry name" value="GDSL_esterase/lipase"/>
</dbReference>
<evidence type="ECO:0000256" key="4">
    <source>
        <dbReference type="ARBA" id="ARBA00022729"/>
    </source>
</evidence>
<dbReference type="GO" id="GO:0016042">
    <property type="term" value="P:lipid catabolic process"/>
    <property type="evidence" value="ECO:0007669"/>
    <property type="project" value="UniProtKB-KW"/>
</dbReference>